<dbReference type="SUPFAM" id="SSF64356">
    <property type="entry name" value="SNARE-like"/>
    <property type="match status" value="1"/>
</dbReference>
<keyword evidence="9 12" id="KW-0472">Membrane</keyword>
<evidence type="ECO:0000256" key="11">
    <source>
        <dbReference type="ARBA" id="ARBA00045555"/>
    </source>
</evidence>
<evidence type="ECO:0000256" key="6">
    <source>
        <dbReference type="ARBA" id="ARBA00022892"/>
    </source>
</evidence>
<keyword evidence="6 12" id="KW-0931">ER-Golgi transport</keyword>
<organism evidence="14 15">
    <name type="scientific">Kalanchoe fedtschenkoi</name>
    <name type="common">Lavender scallops</name>
    <name type="synonym">South American air plant</name>
    <dbReference type="NCBI Taxonomy" id="63787"/>
    <lineage>
        <taxon>Eukaryota</taxon>
        <taxon>Viridiplantae</taxon>
        <taxon>Streptophyta</taxon>
        <taxon>Embryophyta</taxon>
        <taxon>Tracheophyta</taxon>
        <taxon>Spermatophyta</taxon>
        <taxon>Magnoliopsida</taxon>
        <taxon>eudicotyledons</taxon>
        <taxon>Gunneridae</taxon>
        <taxon>Pentapetalae</taxon>
        <taxon>Saxifragales</taxon>
        <taxon>Crassulaceae</taxon>
        <taxon>Kalanchoe</taxon>
    </lineage>
</organism>
<proteinExistence type="inferred from homology"/>
<dbReference type="Gene3D" id="3.30.450.60">
    <property type="match status" value="1"/>
</dbReference>
<dbReference type="GO" id="GO:0006890">
    <property type="term" value="P:retrograde vesicle-mediated transport, Golgi to endoplasmic reticulum"/>
    <property type="evidence" value="ECO:0007669"/>
    <property type="project" value="UniProtKB-UniRule"/>
</dbReference>
<dbReference type="Gramene" id="Kaladp0008s0778.1.v1.1">
    <property type="protein sequence ID" value="Kaladp0008s0778.1.v1.1"/>
    <property type="gene ID" value="Kaladp0008s0778.v1.1"/>
</dbReference>
<evidence type="ECO:0000256" key="3">
    <source>
        <dbReference type="ARBA" id="ARBA00011775"/>
    </source>
</evidence>
<comment type="subcellular location">
    <subcellularLocation>
        <location evidence="12">Cytoplasm</location>
    </subcellularLocation>
    <subcellularLocation>
        <location evidence="1 12">Golgi apparatus membrane</location>
        <topology evidence="1 12">Peripheral membrane protein</topology>
        <orientation evidence="1 12">Cytoplasmic side</orientation>
    </subcellularLocation>
    <subcellularLocation>
        <location evidence="12">Cytoplasmic vesicle</location>
        <location evidence="12">COPI-coated vesicle membrane</location>
        <topology evidence="12">Peripheral membrane protein</topology>
        <orientation evidence="12">Cytoplasmic side</orientation>
    </subcellularLocation>
</comment>
<dbReference type="PANTHER" id="PTHR11043:SF0">
    <property type="entry name" value="COATOMER SUBUNIT ZETA"/>
    <property type="match status" value="1"/>
</dbReference>
<comment type="subunit">
    <text evidence="3 12">Oligomeric complex that consists of at least the alpha, beta, beta', gamma, delta, epsilon and zeta subunits.</text>
</comment>
<evidence type="ECO:0000256" key="1">
    <source>
        <dbReference type="ARBA" id="ARBA00004255"/>
    </source>
</evidence>
<evidence type="ECO:0000313" key="15">
    <source>
        <dbReference type="Proteomes" id="UP000594263"/>
    </source>
</evidence>
<dbReference type="InterPro" id="IPR011012">
    <property type="entry name" value="Longin-like_dom_sf"/>
</dbReference>
<keyword evidence="10 12" id="KW-0968">Cytoplasmic vesicle</keyword>
<dbReference type="GO" id="GO:0000139">
    <property type="term" value="C:Golgi membrane"/>
    <property type="evidence" value="ECO:0007669"/>
    <property type="project" value="UniProtKB-SubCell"/>
</dbReference>
<evidence type="ECO:0000256" key="7">
    <source>
        <dbReference type="ARBA" id="ARBA00022927"/>
    </source>
</evidence>
<dbReference type="AlphaFoldDB" id="A0A7N0RFS0"/>
<evidence type="ECO:0000256" key="4">
    <source>
        <dbReference type="ARBA" id="ARBA00022448"/>
    </source>
</evidence>
<sequence length="162" mass="18371">MELIPVIKNILLLDKDGRRVAVKYYTDEWPTVSDQKEFETAVMAEVRKDNPQVLDAEEERQKPLHAGTDQMLLLGNNLVAYNSSKDLYFFVTGGEDENEELLSFMLQGVYEALLDLSGTYGIREGLDKKWVLQNFVAVFMCLDGFVDRGLILETEGEVILDG</sequence>
<evidence type="ECO:0000256" key="5">
    <source>
        <dbReference type="ARBA" id="ARBA00022490"/>
    </source>
</evidence>
<accession>A0A7N0RFS0</accession>
<keyword evidence="15" id="KW-1185">Reference proteome</keyword>
<reference evidence="14" key="1">
    <citation type="submission" date="2021-01" db="UniProtKB">
        <authorList>
            <consortium name="EnsemblPlants"/>
        </authorList>
    </citation>
    <scope>IDENTIFICATION</scope>
</reference>
<keyword evidence="7 12" id="KW-0653">Protein transport</keyword>
<evidence type="ECO:0000256" key="10">
    <source>
        <dbReference type="ARBA" id="ARBA00023329"/>
    </source>
</evidence>
<keyword evidence="4 12" id="KW-0813">Transport</keyword>
<evidence type="ECO:0000313" key="14">
    <source>
        <dbReference type="EnsemblPlants" id="Kaladp0008s0778.1.v1.1"/>
    </source>
</evidence>
<keyword evidence="8 12" id="KW-0333">Golgi apparatus</keyword>
<dbReference type="Proteomes" id="UP000594263">
    <property type="component" value="Unplaced"/>
</dbReference>
<evidence type="ECO:0000259" key="13">
    <source>
        <dbReference type="Pfam" id="PF01217"/>
    </source>
</evidence>
<dbReference type="GO" id="GO:0030126">
    <property type="term" value="C:COPI vesicle coat"/>
    <property type="evidence" value="ECO:0007669"/>
    <property type="project" value="UniProtKB-UniRule"/>
</dbReference>
<dbReference type="EnsemblPlants" id="Kaladp0008s0778.1.v1.1">
    <property type="protein sequence ID" value="Kaladp0008s0778.1.v1.1"/>
    <property type="gene ID" value="Kaladp0008s0778.v1.1"/>
</dbReference>
<evidence type="ECO:0000256" key="2">
    <source>
        <dbReference type="ARBA" id="ARBA00006972"/>
    </source>
</evidence>
<evidence type="ECO:0000256" key="12">
    <source>
        <dbReference type="RuleBase" id="RU366053"/>
    </source>
</evidence>
<dbReference type="GO" id="GO:0006891">
    <property type="term" value="P:intra-Golgi vesicle-mediated transport"/>
    <property type="evidence" value="ECO:0007669"/>
    <property type="project" value="TreeGrafter"/>
</dbReference>
<comment type="function">
    <text evidence="11">The coatomer is a cytosolic protein complex that binds to dilysine motifs and reversibly associates with Golgi non-clathrin-coated vesicles, which further mediate biosynthetic protein transport from the ER, via the Golgi up to the trans Golgi network. Coatomer complex is required for budding from Golgi membranes, and is essential for the retrograde Golgi-to-ER transport of dilysine-tagged proteins. The zeta subunit may be involved in regulating the coat assembly and, hence, the rate of biosynthetic protein transport due to its association-dissociation properties with the coatomer complex.</text>
</comment>
<feature type="domain" description="AP complex mu/sigma subunit" evidence="13">
    <location>
        <begin position="7"/>
        <end position="160"/>
    </location>
</feature>
<dbReference type="InterPro" id="IPR022775">
    <property type="entry name" value="AP_mu_sigma_su"/>
</dbReference>
<dbReference type="Pfam" id="PF01217">
    <property type="entry name" value="Clat_adaptor_s"/>
    <property type="match status" value="1"/>
</dbReference>
<name>A0A7N0RFS0_KALFE</name>
<protein>
    <recommendedName>
        <fullName evidence="12">Coatomer subunit zeta</fullName>
    </recommendedName>
</protein>
<comment type="similarity">
    <text evidence="2 12">Belongs to the adaptor complexes small subunit family.</text>
</comment>
<evidence type="ECO:0000256" key="9">
    <source>
        <dbReference type="ARBA" id="ARBA00023136"/>
    </source>
</evidence>
<dbReference type="PANTHER" id="PTHR11043">
    <property type="entry name" value="ZETA-COAT PROTEIN"/>
    <property type="match status" value="1"/>
</dbReference>
<keyword evidence="5 12" id="KW-0963">Cytoplasm</keyword>
<dbReference type="GO" id="GO:0006886">
    <property type="term" value="P:intracellular protein transport"/>
    <property type="evidence" value="ECO:0007669"/>
    <property type="project" value="TreeGrafter"/>
</dbReference>
<evidence type="ECO:0000256" key="8">
    <source>
        <dbReference type="ARBA" id="ARBA00023034"/>
    </source>
</evidence>
<dbReference type="InterPro" id="IPR039652">
    <property type="entry name" value="Coatomer_zeta"/>
</dbReference>